<dbReference type="CDD" id="cd00338">
    <property type="entry name" value="Ser_Recombinase"/>
    <property type="match status" value="1"/>
</dbReference>
<evidence type="ECO:0000313" key="6">
    <source>
        <dbReference type="Proteomes" id="UP000225535"/>
    </source>
</evidence>
<evidence type="ECO:0000313" key="5">
    <source>
        <dbReference type="EMBL" id="APD18725.1"/>
    </source>
</evidence>
<dbReference type="Pfam" id="PF00239">
    <property type="entry name" value="Resolvase"/>
    <property type="match status" value="1"/>
</dbReference>
<dbReference type="SUPFAM" id="SSF53041">
    <property type="entry name" value="Resolvase-like"/>
    <property type="match status" value="1"/>
</dbReference>
<feature type="coiled-coil region" evidence="3">
    <location>
        <begin position="416"/>
        <end position="480"/>
    </location>
</feature>
<protein>
    <submittedName>
        <fullName evidence="5">Serine integrase</fullName>
    </submittedName>
</protein>
<dbReference type="EMBL" id="KY092483">
    <property type="protein sequence ID" value="APD18725.1"/>
    <property type="molecule type" value="Genomic_DNA"/>
</dbReference>
<sequence>MTSLYVPPASAALRGELPWVPYIRVSTWKEEKISPELQLTAIQQWAHRTGRTLLDPPIVDLDATGRNFKRKIEQALEHVEDRRAQGIAVWKFSRFGRTRTGNALALARLERVGGELESATEPLDAKTAIGELQREMIFAFGNFESNRAGEQWKETHEHRRKLKLPASGGQRFGYIWHPRRVPDATVPGGVRLQEERYDYHPEYASVLEELYEKKTSGQGFHLLAHWLNEELAVPTMRGARLWQNATVQRILDSGFGAGLLRSHDPECPCGYGIQHRDNCKEGRMLFLPGGQPPVIDLQKWEEYQAHRADIKGRAPRLRKATYPLSGLTAHMLCRGKCQAKSGTNRTHAAYGTPKPGYAIACSKRNDQGRAGCPTGVHVLRTEVEAEVLRWLADNVAEDVDAAPSEHRAEGGNGDAEARANLARARLTAELTKLEKAIDRLVTNHALNPDMYPNDSFGRVRNELVEQRQKVAEQIKKLTTETARMPTKEEIRPLMVGLMEEWETFDNEELNAMLRQVIRRVACEVHGVYRKEKQTIEYEVHPVWEPDPWACEKCGTVMTGLAPRVCRNKECAAFGSDVI</sequence>
<evidence type="ECO:0000259" key="4">
    <source>
        <dbReference type="SMART" id="SM00857"/>
    </source>
</evidence>
<keyword evidence="1" id="KW-0238">DNA-binding</keyword>
<dbReference type="InterPro" id="IPR036162">
    <property type="entry name" value="Resolvase-like_N_sf"/>
</dbReference>
<accession>A0A1J0MCK0</accession>
<proteinExistence type="predicted"/>
<dbReference type="InterPro" id="IPR050639">
    <property type="entry name" value="SSR_resolvase"/>
</dbReference>
<dbReference type="GO" id="GO:0003677">
    <property type="term" value="F:DNA binding"/>
    <property type="evidence" value="ECO:0007669"/>
    <property type="project" value="UniProtKB-KW"/>
</dbReference>
<feature type="domain" description="Resolvase/invertase-type recombinase catalytic" evidence="4">
    <location>
        <begin position="19"/>
        <end position="165"/>
    </location>
</feature>
<dbReference type="PANTHER" id="PTHR30461:SF2">
    <property type="entry name" value="SERINE RECOMBINASE PINE-RELATED"/>
    <property type="match status" value="1"/>
</dbReference>
<evidence type="ECO:0000256" key="3">
    <source>
        <dbReference type="SAM" id="Coils"/>
    </source>
</evidence>
<evidence type="ECO:0000256" key="1">
    <source>
        <dbReference type="ARBA" id="ARBA00023125"/>
    </source>
</evidence>
<dbReference type="SMART" id="SM00857">
    <property type="entry name" value="Resolvase"/>
    <property type="match status" value="1"/>
</dbReference>
<gene>
    <name evidence="5" type="ORF">SEA_BIOSCUM_31</name>
</gene>
<dbReference type="InterPro" id="IPR011109">
    <property type="entry name" value="DNA_bind_recombinase_dom"/>
</dbReference>
<dbReference type="InterPro" id="IPR006119">
    <property type="entry name" value="Resolv_N"/>
</dbReference>
<dbReference type="InterPro" id="IPR038109">
    <property type="entry name" value="DNA_bind_recomb_sf"/>
</dbReference>
<name>A0A1J0MCK0_9CAUD</name>
<dbReference type="Gene3D" id="3.40.50.1390">
    <property type="entry name" value="Resolvase, N-terminal catalytic domain"/>
    <property type="match status" value="1"/>
</dbReference>
<dbReference type="Proteomes" id="UP000225535">
    <property type="component" value="Segment"/>
</dbReference>
<reference evidence="5 6" key="1">
    <citation type="submission" date="2016-11" db="EMBL/GenBank/DDBJ databases">
        <authorList>
            <person name="Hartman R.L."/>
            <person name="Morales C.S."/>
            <person name="White V.L."/>
            <person name="Layton S.R."/>
            <person name="Nayek S."/>
            <person name="Hughes L.E."/>
            <person name="Garlena R.A."/>
            <person name="Russell D.A."/>
            <person name="Pope W.H."/>
            <person name="Jacobs-Sera D."/>
            <person name="Hendrix R.W."/>
            <person name="Hatfull G.F."/>
        </authorList>
    </citation>
    <scope>NUCLEOTIDE SEQUENCE [LARGE SCALE GENOMIC DNA]</scope>
</reference>
<dbReference type="Pfam" id="PF07508">
    <property type="entry name" value="Recombinase"/>
    <property type="match status" value="1"/>
</dbReference>
<dbReference type="PANTHER" id="PTHR30461">
    <property type="entry name" value="DNA-INVERTASE FROM LAMBDOID PROPHAGE"/>
    <property type="match status" value="1"/>
</dbReference>
<keyword evidence="3" id="KW-0175">Coiled coil</keyword>
<dbReference type="GO" id="GO:0000150">
    <property type="term" value="F:DNA strand exchange activity"/>
    <property type="evidence" value="ECO:0007669"/>
    <property type="project" value="InterPro"/>
</dbReference>
<evidence type="ECO:0000256" key="2">
    <source>
        <dbReference type="ARBA" id="ARBA00023172"/>
    </source>
</evidence>
<dbReference type="Gene3D" id="3.90.1750.20">
    <property type="entry name" value="Putative Large Serine Recombinase, Chain B, Domain 2"/>
    <property type="match status" value="1"/>
</dbReference>
<organism evidence="5 6">
    <name type="scientific">Streptomyces phage Bioscum</name>
    <dbReference type="NCBI Taxonomy" id="1920307"/>
    <lineage>
        <taxon>Viruses</taxon>
        <taxon>Duplodnaviria</taxon>
        <taxon>Heunggongvirae</taxon>
        <taxon>Uroviricota</taxon>
        <taxon>Caudoviricetes</taxon>
        <taxon>Austintatiousvirus</taxon>
        <taxon>Austintatiousvirus ididsumtinwong</taxon>
    </lineage>
</organism>
<keyword evidence="2" id="KW-0233">DNA recombination</keyword>